<evidence type="ECO:0000313" key="2">
    <source>
        <dbReference type="EMBL" id="GAA0186706.1"/>
    </source>
</evidence>
<keyword evidence="3" id="KW-1185">Reference proteome</keyword>
<sequence length="98" mass="10817">MVLVHDPDSFYQQKFGADDVVDAVVVGMVGLGWGRSGIRRLLSGSRTSMLLLSSLAMRSTSSLLRLCPMRLPFRKIDQDRTRATRGSRSLQSTNNSTS</sequence>
<proteinExistence type="predicted"/>
<comment type="caution">
    <text evidence="2">The sequence shown here is derived from an EMBL/GenBank/DDBJ whole genome shotgun (WGS) entry which is preliminary data.</text>
</comment>
<dbReference type="AlphaFoldDB" id="A0AAV3S301"/>
<gene>
    <name evidence="2" type="ORF">LIER_33994</name>
</gene>
<dbReference type="EMBL" id="BAABME010013961">
    <property type="protein sequence ID" value="GAA0186706.1"/>
    <property type="molecule type" value="Genomic_DNA"/>
</dbReference>
<evidence type="ECO:0000256" key="1">
    <source>
        <dbReference type="SAM" id="MobiDB-lite"/>
    </source>
</evidence>
<reference evidence="2 3" key="1">
    <citation type="submission" date="2024-01" db="EMBL/GenBank/DDBJ databases">
        <title>The complete chloroplast genome sequence of Lithospermum erythrorhizon: insights into the phylogenetic relationship among Boraginaceae species and the maternal lineages of purple gromwells.</title>
        <authorList>
            <person name="Okada T."/>
            <person name="Watanabe K."/>
        </authorList>
    </citation>
    <scope>NUCLEOTIDE SEQUENCE [LARGE SCALE GENOMIC DNA]</scope>
</reference>
<organism evidence="2 3">
    <name type="scientific">Lithospermum erythrorhizon</name>
    <name type="common">Purple gromwell</name>
    <name type="synonym">Lithospermum officinale var. erythrorhizon</name>
    <dbReference type="NCBI Taxonomy" id="34254"/>
    <lineage>
        <taxon>Eukaryota</taxon>
        <taxon>Viridiplantae</taxon>
        <taxon>Streptophyta</taxon>
        <taxon>Embryophyta</taxon>
        <taxon>Tracheophyta</taxon>
        <taxon>Spermatophyta</taxon>
        <taxon>Magnoliopsida</taxon>
        <taxon>eudicotyledons</taxon>
        <taxon>Gunneridae</taxon>
        <taxon>Pentapetalae</taxon>
        <taxon>asterids</taxon>
        <taxon>lamiids</taxon>
        <taxon>Boraginales</taxon>
        <taxon>Boraginaceae</taxon>
        <taxon>Boraginoideae</taxon>
        <taxon>Lithospermeae</taxon>
        <taxon>Lithospermum</taxon>
    </lineage>
</organism>
<feature type="region of interest" description="Disordered" evidence="1">
    <location>
        <begin position="77"/>
        <end position="98"/>
    </location>
</feature>
<evidence type="ECO:0000313" key="3">
    <source>
        <dbReference type="Proteomes" id="UP001454036"/>
    </source>
</evidence>
<accession>A0AAV3S301</accession>
<name>A0AAV3S301_LITER</name>
<dbReference type="Proteomes" id="UP001454036">
    <property type="component" value="Unassembled WGS sequence"/>
</dbReference>
<protein>
    <submittedName>
        <fullName evidence="2">Uncharacterized protein</fullName>
    </submittedName>
</protein>
<feature type="compositionally biased region" description="Polar residues" evidence="1">
    <location>
        <begin position="84"/>
        <end position="98"/>
    </location>
</feature>